<dbReference type="SFLD" id="SFLDS00003">
    <property type="entry name" value="Haloacid_Dehalogenase"/>
    <property type="match status" value="1"/>
</dbReference>
<dbReference type="RefSeq" id="WP_182491089.1">
    <property type="nucleotide sequence ID" value="NZ_BAAAOV010000004.1"/>
</dbReference>
<dbReference type="NCBIfam" id="TIGR01549">
    <property type="entry name" value="HAD-SF-IA-v1"/>
    <property type="match status" value="1"/>
</dbReference>
<dbReference type="Pfam" id="PF00702">
    <property type="entry name" value="Hydrolase"/>
    <property type="match status" value="1"/>
</dbReference>
<comment type="cofactor">
    <cofactor evidence="1">
        <name>Mg(2+)</name>
        <dbReference type="ChEBI" id="CHEBI:18420"/>
    </cofactor>
</comment>
<dbReference type="SUPFAM" id="SSF56784">
    <property type="entry name" value="HAD-like"/>
    <property type="match status" value="1"/>
</dbReference>
<dbReference type="Gene3D" id="3.40.50.1000">
    <property type="entry name" value="HAD superfamily/HAD-like"/>
    <property type="match status" value="1"/>
</dbReference>
<dbReference type="InterPro" id="IPR023214">
    <property type="entry name" value="HAD_sf"/>
</dbReference>
<dbReference type="InterPro" id="IPR051400">
    <property type="entry name" value="HAD-like_hydrolase"/>
</dbReference>
<organism evidence="4 5">
    <name type="scientific">Microcella alkalica</name>
    <dbReference type="NCBI Taxonomy" id="355930"/>
    <lineage>
        <taxon>Bacteria</taxon>
        <taxon>Bacillati</taxon>
        <taxon>Actinomycetota</taxon>
        <taxon>Actinomycetes</taxon>
        <taxon>Micrococcales</taxon>
        <taxon>Microbacteriaceae</taxon>
        <taxon>Microcella</taxon>
    </lineage>
</organism>
<protein>
    <submittedName>
        <fullName evidence="4">Putative hydrolase of the HAD superfamily</fullName>
    </submittedName>
</protein>
<dbReference type="AlphaFoldDB" id="A0A839EDH3"/>
<reference evidence="4 5" key="1">
    <citation type="submission" date="2020-07" db="EMBL/GenBank/DDBJ databases">
        <title>Sequencing the genomes of 1000 actinobacteria strains.</title>
        <authorList>
            <person name="Klenk H.-P."/>
        </authorList>
    </citation>
    <scope>NUCLEOTIDE SEQUENCE [LARGE SCALE GENOMIC DNA]</scope>
    <source>
        <strain evidence="4 5">DSM 19663</strain>
    </source>
</reference>
<dbReference type="EMBL" id="JACGWX010000004">
    <property type="protein sequence ID" value="MBA8848294.1"/>
    <property type="molecule type" value="Genomic_DNA"/>
</dbReference>
<dbReference type="Proteomes" id="UP000585905">
    <property type="component" value="Unassembled WGS sequence"/>
</dbReference>
<evidence type="ECO:0000313" key="5">
    <source>
        <dbReference type="Proteomes" id="UP000585905"/>
    </source>
</evidence>
<gene>
    <name evidence="4" type="ORF">FHX53_001893</name>
</gene>
<keyword evidence="5" id="KW-1185">Reference proteome</keyword>
<dbReference type="InterPro" id="IPR006439">
    <property type="entry name" value="HAD-SF_hydro_IA"/>
</dbReference>
<dbReference type="GO" id="GO:0044281">
    <property type="term" value="P:small molecule metabolic process"/>
    <property type="evidence" value="ECO:0007669"/>
    <property type="project" value="UniProtKB-ARBA"/>
</dbReference>
<dbReference type="InterPro" id="IPR036412">
    <property type="entry name" value="HAD-like_sf"/>
</dbReference>
<evidence type="ECO:0000256" key="2">
    <source>
        <dbReference type="ARBA" id="ARBA00022801"/>
    </source>
</evidence>
<dbReference type="PRINTS" id="PR00413">
    <property type="entry name" value="HADHALOGNASE"/>
</dbReference>
<dbReference type="PANTHER" id="PTHR46470:SF4">
    <property type="entry name" value="5-AMINO-6-(5-PHOSPHO-D-RIBITYLAMINO)URACIL PHOSPHATASE YIGB"/>
    <property type="match status" value="1"/>
</dbReference>
<dbReference type="GO" id="GO:0016787">
    <property type="term" value="F:hydrolase activity"/>
    <property type="evidence" value="ECO:0007669"/>
    <property type="project" value="UniProtKB-KW"/>
</dbReference>
<sequence>MIAEPRSSIRVMLFDLDDCLMAHSRAVAIGLTRARTEAGGAVAAADDADELRRWRDLEEHHYGRWLRGEIDFIEQRRERARGFLAPFGIVPTPDEALAWFDRYMVGYRASWALFDDVLPALDALEKAVPGIRFGVITNGDLTFQSEKLTAIGLADRMEHVIASGEVGVAKPAAAIFELAAATFGVGVASCAYVGDRLRTDAAGADAAGMLGLWLDRPLEALGVPVEAGIVPPGVARLATLRDLPAAVAAH</sequence>
<evidence type="ECO:0000313" key="4">
    <source>
        <dbReference type="EMBL" id="MBA8848294.1"/>
    </source>
</evidence>
<dbReference type="SFLD" id="SFLDG01129">
    <property type="entry name" value="C1.5:_HAD__Beta-PGM__Phosphata"/>
    <property type="match status" value="1"/>
</dbReference>
<name>A0A839EDH3_9MICO</name>
<dbReference type="Gene3D" id="1.20.120.1600">
    <property type="match status" value="1"/>
</dbReference>
<dbReference type="PANTHER" id="PTHR46470">
    <property type="entry name" value="N-ACYLNEURAMINATE-9-PHOSPHATASE"/>
    <property type="match status" value="1"/>
</dbReference>
<accession>A0A839EDH3</accession>
<evidence type="ECO:0000256" key="3">
    <source>
        <dbReference type="ARBA" id="ARBA00022842"/>
    </source>
</evidence>
<proteinExistence type="predicted"/>
<evidence type="ECO:0000256" key="1">
    <source>
        <dbReference type="ARBA" id="ARBA00001946"/>
    </source>
</evidence>
<keyword evidence="3" id="KW-0460">Magnesium</keyword>
<comment type="caution">
    <text evidence="4">The sequence shown here is derived from an EMBL/GenBank/DDBJ whole genome shotgun (WGS) entry which is preliminary data.</text>
</comment>
<keyword evidence="2 4" id="KW-0378">Hydrolase</keyword>